<dbReference type="NCBIfam" id="NF033788">
    <property type="entry name" value="HTH_metalloreg"/>
    <property type="match status" value="1"/>
</dbReference>
<dbReference type="HOGENOM" id="CLU_097806_3_5_9"/>
<dbReference type="GO" id="GO:0003677">
    <property type="term" value="F:DNA binding"/>
    <property type="evidence" value="ECO:0007669"/>
    <property type="project" value="UniProtKB-KW"/>
</dbReference>
<evidence type="ECO:0000256" key="1">
    <source>
        <dbReference type="ARBA" id="ARBA00023015"/>
    </source>
</evidence>
<proteinExistence type="predicted"/>
<evidence type="ECO:0000313" key="5">
    <source>
        <dbReference type="EMBL" id="EHQ91196.1"/>
    </source>
</evidence>
<dbReference type="PRINTS" id="PR00778">
    <property type="entry name" value="HTHARSR"/>
</dbReference>
<dbReference type="SUPFAM" id="SSF46785">
    <property type="entry name" value="Winged helix' DNA-binding domain"/>
    <property type="match status" value="1"/>
</dbReference>
<dbReference type="EMBL" id="CM001441">
    <property type="protein sequence ID" value="EHQ91196.1"/>
    <property type="molecule type" value="Genomic_DNA"/>
</dbReference>
<gene>
    <name evidence="5" type="ORF">DesyoDRAFT_4239</name>
</gene>
<organism evidence="5 6">
    <name type="scientific">Desulfosporosinus youngiae DSM 17734</name>
    <dbReference type="NCBI Taxonomy" id="768710"/>
    <lineage>
        <taxon>Bacteria</taxon>
        <taxon>Bacillati</taxon>
        <taxon>Bacillota</taxon>
        <taxon>Clostridia</taxon>
        <taxon>Eubacteriales</taxon>
        <taxon>Desulfitobacteriaceae</taxon>
        <taxon>Desulfosporosinus</taxon>
    </lineage>
</organism>
<dbReference type="PANTHER" id="PTHR33154">
    <property type="entry name" value="TRANSCRIPTIONAL REGULATOR, ARSR FAMILY"/>
    <property type="match status" value="1"/>
</dbReference>
<dbReference type="Gene3D" id="1.10.10.10">
    <property type="entry name" value="Winged helix-like DNA-binding domain superfamily/Winged helix DNA-binding domain"/>
    <property type="match status" value="1"/>
</dbReference>
<evidence type="ECO:0000256" key="3">
    <source>
        <dbReference type="ARBA" id="ARBA00023163"/>
    </source>
</evidence>
<keyword evidence="6" id="KW-1185">Reference proteome</keyword>
<dbReference type="eggNOG" id="COG0640">
    <property type="taxonomic scope" value="Bacteria"/>
</dbReference>
<dbReference type="CDD" id="cd00090">
    <property type="entry name" value="HTH_ARSR"/>
    <property type="match status" value="1"/>
</dbReference>
<evidence type="ECO:0000313" key="6">
    <source>
        <dbReference type="Proteomes" id="UP000005104"/>
    </source>
</evidence>
<sequence length="118" mass="13541">MKYSYAEYVLLFKAIADQTRLNIVDLLSCGEMCACQLLDNFKITQPTLSYHMRILCDSGIVKGRREGAWMYYSINGEAIETIAEFISKIKSKKDKSINQTSTDYDCKRDCKINNDNSK</sequence>
<dbReference type="InterPro" id="IPR051081">
    <property type="entry name" value="HTH_MetalResp_TranReg"/>
</dbReference>
<dbReference type="SMART" id="SM00418">
    <property type="entry name" value="HTH_ARSR"/>
    <property type="match status" value="1"/>
</dbReference>
<dbReference type="RefSeq" id="WP_007786011.1">
    <property type="nucleotide sequence ID" value="NZ_CM001441.1"/>
</dbReference>
<dbReference type="GO" id="GO:0003700">
    <property type="term" value="F:DNA-binding transcription factor activity"/>
    <property type="evidence" value="ECO:0007669"/>
    <property type="project" value="InterPro"/>
</dbReference>
<dbReference type="Proteomes" id="UP000005104">
    <property type="component" value="Chromosome"/>
</dbReference>
<protein>
    <submittedName>
        <fullName evidence="5">Putative transcriptional regulator</fullName>
    </submittedName>
</protein>
<dbReference type="OrthoDB" id="9798835at2"/>
<dbReference type="InterPro" id="IPR036390">
    <property type="entry name" value="WH_DNA-bd_sf"/>
</dbReference>
<evidence type="ECO:0000256" key="2">
    <source>
        <dbReference type="ARBA" id="ARBA00023125"/>
    </source>
</evidence>
<reference evidence="5 6" key="1">
    <citation type="submission" date="2011-11" db="EMBL/GenBank/DDBJ databases">
        <title>The Noncontiguous Finished genome of Desulfosporosinus youngiae DSM 17734.</title>
        <authorList>
            <consortium name="US DOE Joint Genome Institute (JGI-PGF)"/>
            <person name="Lucas S."/>
            <person name="Han J."/>
            <person name="Lapidus A."/>
            <person name="Cheng J.-F."/>
            <person name="Goodwin L."/>
            <person name="Pitluck S."/>
            <person name="Peters L."/>
            <person name="Ovchinnikova G."/>
            <person name="Lu M."/>
            <person name="Land M.L."/>
            <person name="Hauser L."/>
            <person name="Pester M."/>
            <person name="Spring S."/>
            <person name="Ollivier B."/>
            <person name="Rattei T."/>
            <person name="Klenk H.-P."/>
            <person name="Wagner M."/>
            <person name="Loy A."/>
            <person name="Woyke T.J."/>
        </authorList>
    </citation>
    <scope>NUCLEOTIDE SEQUENCE [LARGE SCALE GENOMIC DNA]</scope>
    <source>
        <strain evidence="5 6">DSM 17734</strain>
    </source>
</reference>
<feature type="domain" description="HTH arsR-type" evidence="4">
    <location>
        <begin position="1"/>
        <end position="94"/>
    </location>
</feature>
<dbReference type="PANTHER" id="PTHR33154:SF18">
    <property type="entry name" value="ARSENICAL RESISTANCE OPERON REPRESSOR"/>
    <property type="match status" value="1"/>
</dbReference>
<keyword evidence="2" id="KW-0238">DNA-binding</keyword>
<dbReference type="InterPro" id="IPR011991">
    <property type="entry name" value="ArsR-like_HTH"/>
</dbReference>
<keyword evidence="1" id="KW-0805">Transcription regulation</keyword>
<keyword evidence="3" id="KW-0804">Transcription</keyword>
<accession>H5XXJ0</accession>
<name>H5XXJ0_9FIRM</name>
<dbReference type="PROSITE" id="PS50987">
    <property type="entry name" value="HTH_ARSR_2"/>
    <property type="match status" value="1"/>
</dbReference>
<dbReference type="AlphaFoldDB" id="H5XXJ0"/>
<dbReference type="STRING" id="768710.DesyoDRAFT_4239"/>
<evidence type="ECO:0000259" key="4">
    <source>
        <dbReference type="PROSITE" id="PS50987"/>
    </source>
</evidence>
<dbReference type="InterPro" id="IPR036388">
    <property type="entry name" value="WH-like_DNA-bd_sf"/>
</dbReference>
<dbReference type="Pfam" id="PF01022">
    <property type="entry name" value="HTH_5"/>
    <property type="match status" value="1"/>
</dbReference>
<dbReference type="InterPro" id="IPR001845">
    <property type="entry name" value="HTH_ArsR_DNA-bd_dom"/>
</dbReference>